<organism evidence="1 2">
    <name type="scientific">Dorcoceras hygrometricum</name>
    <dbReference type="NCBI Taxonomy" id="472368"/>
    <lineage>
        <taxon>Eukaryota</taxon>
        <taxon>Viridiplantae</taxon>
        <taxon>Streptophyta</taxon>
        <taxon>Embryophyta</taxon>
        <taxon>Tracheophyta</taxon>
        <taxon>Spermatophyta</taxon>
        <taxon>Magnoliopsida</taxon>
        <taxon>eudicotyledons</taxon>
        <taxon>Gunneridae</taxon>
        <taxon>Pentapetalae</taxon>
        <taxon>asterids</taxon>
        <taxon>lamiids</taxon>
        <taxon>Lamiales</taxon>
        <taxon>Gesneriaceae</taxon>
        <taxon>Didymocarpoideae</taxon>
        <taxon>Trichosporeae</taxon>
        <taxon>Loxocarpinae</taxon>
        <taxon>Dorcoceras</taxon>
    </lineage>
</organism>
<gene>
    <name evidence="1" type="ORF">F511_40449</name>
</gene>
<dbReference type="AlphaFoldDB" id="A0A2Z7C1A8"/>
<sequence>MPRVSQRCWVDQCCWRYSDLYEHLSFWAVPTVFVETGEEAGLSRLRLPFPDRCVVPERSNAIIGVVTDRFVVSEYHRAVMVN</sequence>
<dbReference type="EMBL" id="KQ999961">
    <property type="protein sequence ID" value="KZV40497.1"/>
    <property type="molecule type" value="Genomic_DNA"/>
</dbReference>
<keyword evidence="2" id="KW-1185">Reference proteome</keyword>
<accession>A0A2Z7C1A8</accession>
<evidence type="ECO:0000313" key="1">
    <source>
        <dbReference type="EMBL" id="KZV40497.1"/>
    </source>
</evidence>
<evidence type="ECO:0000313" key="2">
    <source>
        <dbReference type="Proteomes" id="UP000250235"/>
    </source>
</evidence>
<protein>
    <submittedName>
        <fullName evidence="1">Uncharacterized protein</fullName>
    </submittedName>
</protein>
<dbReference type="Proteomes" id="UP000250235">
    <property type="component" value="Unassembled WGS sequence"/>
</dbReference>
<reference evidence="1 2" key="1">
    <citation type="journal article" date="2015" name="Proc. Natl. Acad. Sci. U.S.A.">
        <title>The resurrection genome of Boea hygrometrica: A blueprint for survival of dehydration.</title>
        <authorList>
            <person name="Xiao L."/>
            <person name="Yang G."/>
            <person name="Zhang L."/>
            <person name="Yang X."/>
            <person name="Zhao S."/>
            <person name="Ji Z."/>
            <person name="Zhou Q."/>
            <person name="Hu M."/>
            <person name="Wang Y."/>
            <person name="Chen M."/>
            <person name="Xu Y."/>
            <person name="Jin H."/>
            <person name="Xiao X."/>
            <person name="Hu G."/>
            <person name="Bao F."/>
            <person name="Hu Y."/>
            <person name="Wan P."/>
            <person name="Li L."/>
            <person name="Deng X."/>
            <person name="Kuang T."/>
            <person name="Xiang C."/>
            <person name="Zhu J.K."/>
            <person name="Oliver M.J."/>
            <person name="He Y."/>
        </authorList>
    </citation>
    <scope>NUCLEOTIDE SEQUENCE [LARGE SCALE GENOMIC DNA]</scope>
    <source>
        <strain evidence="2">cv. XS01</strain>
    </source>
</reference>
<name>A0A2Z7C1A8_9LAMI</name>
<proteinExistence type="predicted"/>